<evidence type="ECO:0000313" key="3">
    <source>
        <dbReference type="Proteomes" id="UP000272706"/>
    </source>
</evidence>
<dbReference type="AlphaFoldDB" id="A0A3A5KV19"/>
<organism evidence="2 3">
    <name type="scientific">Mesorhizobium waimense</name>
    <dbReference type="NCBI Taxonomy" id="1300307"/>
    <lineage>
        <taxon>Bacteria</taxon>
        <taxon>Pseudomonadati</taxon>
        <taxon>Pseudomonadota</taxon>
        <taxon>Alphaproteobacteria</taxon>
        <taxon>Hyphomicrobiales</taxon>
        <taxon>Phyllobacteriaceae</taxon>
        <taxon>Mesorhizobium</taxon>
    </lineage>
</organism>
<name>A0A3A5KV19_9HYPH</name>
<dbReference type="Proteomes" id="UP000272706">
    <property type="component" value="Unassembled WGS sequence"/>
</dbReference>
<keyword evidence="1" id="KW-1133">Transmembrane helix</keyword>
<proteinExistence type="predicted"/>
<dbReference type="OrthoDB" id="8082143at2"/>
<keyword evidence="3" id="KW-1185">Reference proteome</keyword>
<accession>A0A3A5KV19</accession>
<evidence type="ECO:0000313" key="2">
    <source>
        <dbReference type="EMBL" id="RJT40330.1"/>
    </source>
</evidence>
<dbReference type="RefSeq" id="WP_120013974.1">
    <property type="nucleotide sequence ID" value="NZ_QZWZ01000006.1"/>
</dbReference>
<evidence type="ECO:0000256" key="1">
    <source>
        <dbReference type="SAM" id="Phobius"/>
    </source>
</evidence>
<reference evidence="2 3" key="1">
    <citation type="submission" date="2018-09" db="EMBL/GenBank/DDBJ databases">
        <title>Mesorhizobium carmichaelinearum sp. nov. isolated from Carmichaelinea spp. root nodules in New Zealand.</title>
        <authorList>
            <person name="De Meyer S.E."/>
        </authorList>
    </citation>
    <scope>NUCLEOTIDE SEQUENCE [LARGE SCALE GENOMIC DNA]</scope>
    <source>
        <strain evidence="2 3">ICMP19557</strain>
    </source>
</reference>
<protein>
    <submittedName>
        <fullName evidence="2">Uncharacterized protein</fullName>
    </submittedName>
</protein>
<keyword evidence="1" id="KW-0472">Membrane</keyword>
<comment type="caution">
    <text evidence="2">The sequence shown here is derived from an EMBL/GenBank/DDBJ whole genome shotgun (WGS) entry which is preliminary data.</text>
</comment>
<gene>
    <name evidence="2" type="ORF">D3227_10130</name>
</gene>
<feature type="transmembrane region" description="Helical" evidence="1">
    <location>
        <begin position="21"/>
        <end position="41"/>
    </location>
</feature>
<dbReference type="EMBL" id="QZWZ01000006">
    <property type="protein sequence ID" value="RJT40330.1"/>
    <property type="molecule type" value="Genomic_DNA"/>
</dbReference>
<keyword evidence="1" id="KW-0812">Transmembrane</keyword>
<sequence>MKKLNVSFRNRLLILQYEYSDAVIGIAFFCAFALVRIIPFVQLQNNPIVATQRGMGVVEYIRLMPLNPKAAAGRGLYYTYDVRLEDSNALIFIDDDVGAPHPVGSVLPLERQHHKNGTDTYRLLSG</sequence>